<feature type="non-terminal residue" evidence="1">
    <location>
        <position position="254"/>
    </location>
</feature>
<accession>A0A0G1HGR7</accession>
<organism evidence="1 2">
    <name type="scientific">Candidatus Collierbacteria bacterium GW2011_GWF2_44_15</name>
    <dbReference type="NCBI Taxonomy" id="1618404"/>
    <lineage>
        <taxon>Bacteria</taxon>
        <taxon>Candidatus Collieribacteriota</taxon>
    </lineage>
</organism>
<evidence type="ECO:0000313" key="1">
    <source>
        <dbReference type="EMBL" id="KKT46501.1"/>
    </source>
</evidence>
<dbReference type="Gene3D" id="1.10.3210.10">
    <property type="entry name" value="Hypothetical protein af1432"/>
    <property type="match status" value="1"/>
</dbReference>
<evidence type="ECO:0000313" key="2">
    <source>
        <dbReference type="Proteomes" id="UP000033861"/>
    </source>
</evidence>
<dbReference type="SUPFAM" id="SSF109604">
    <property type="entry name" value="HD-domain/PDEase-like"/>
    <property type="match status" value="1"/>
</dbReference>
<proteinExistence type="predicted"/>
<dbReference type="AlphaFoldDB" id="A0A0G1HGR7"/>
<dbReference type="EMBL" id="LCHZ01000013">
    <property type="protein sequence ID" value="KKT46501.1"/>
    <property type="molecule type" value="Genomic_DNA"/>
</dbReference>
<name>A0A0G1HGR7_9BACT</name>
<dbReference type="InterPro" id="IPR003607">
    <property type="entry name" value="HD/PDEase_dom"/>
</dbReference>
<gene>
    <name evidence="1" type="ORF">UW35_C0013G0024</name>
</gene>
<comment type="caution">
    <text evidence="1">The sequence shown here is derived from an EMBL/GenBank/DDBJ whole genome shotgun (WGS) entry which is preliminary data.</text>
</comment>
<dbReference type="STRING" id="1618404.UW35_C0013G0024"/>
<dbReference type="CDD" id="cd00077">
    <property type="entry name" value="HDc"/>
    <property type="match status" value="1"/>
</dbReference>
<dbReference type="Proteomes" id="UP000033861">
    <property type="component" value="Unassembled WGS sequence"/>
</dbReference>
<sequence length="254" mass="29819">MAIQKASYGVDGLKKWVIDLFYGRASQNYRLPDEIFELWLAEVIGAYEKAKNHGDRQRIMHKILHTREVVEAGMDIMEGEKEFDWDRYQVVSVCLLHDLARFRQALLGAFSDEKTNFNHAEEGAKMIEKTEWAPLRYLGLDQRVIAEAVRHHSRMKYLGDDPYVKLTRDADKLALLRYMPYLIKEDAYPKGGVSSKVLTDFKKGLMVKNDDRITRADIYVSWACWESDLFYRETKDRYVNEGIKTWIYEALKEM</sequence>
<reference evidence="1 2" key="1">
    <citation type="journal article" date="2015" name="Nature">
        <title>rRNA introns, odd ribosomes, and small enigmatic genomes across a large radiation of phyla.</title>
        <authorList>
            <person name="Brown C.T."/>
            <person name="Hug L.A."/>
            <person name="Thomas B.C."/>
            <person name="Sharon I."/>
            <person name="Castelle C.J."/>
            <person name="Singh A."/>
            <person name="Wilkins M.J."/>
            <person name="Williams K.H."/>
            <person name="Banfield J.F."/>
        </authorList>
    </citation>
    <scope>NUCLEOTIDE SEQUENCE [LARGE SCALE GENOMIC DNA]</scope>
</reference>
<protein>
    <submittedName>
        <fullName evidence="1">Uncharacterized protein</fullName>
    </submittedName>
</protein>